<evidence type="ECO:0000259" key="1">
    <source>
        <dbReference type="Pfam" id="PF01610"/>
    </source>
</evidence>
<protein>
    <recommendedName>
        <fullName evidence="1">Transposase IS204/IS1001/IS1096/IS1165 DDE domain-containing protein</fullName>
    </recommendedName>
</protein>
<accession>A0A430ASG6</accession>
<organism evidence="2 3">
    <name type="scientific">Vagococcus elongatus</name>
    <dbReference type="NCBI Taxonomy" id="180344"/>
    <lineage>
        <taxon>Bacteria</taxon>
        <taxon>Bacillati</taxon>
        <taxon>Bacillota</taxon>
        <taxon>Bacilli</taxon>
        <taxon>Lactobacillales</taxon>
        <taxon>Enterococcaceae</taxon>
        <taxon>Vagococcus</taxon>
    </lineage>
</organism>
<sequence>MPKATLIIDCFHVIKHLKDAFNHLRVKEIKHWKVSHHEEKSGKLMGAFTMLIEKQTNR</sequence>
<dbReference type="AlphaFoldDB" id="A0A430ASG6"/>
<gene>
    <name evidence="2" type="ORF">CBF29_08465</name>
</gene>
<name>A0A430ASG6_9ENTE</name>
<dbReference type="InterPro" id="IPR002560">
    <property type="entry name" value="Transposase_DDE"/>
</dbReference>
<dbReference type="RefSeq" id="WP_126809312.1">
    <property type="nucleotide sequence ID" value="NZ_NGKA01000012.1"/>
</dbReference>
<dbReference type="Proteomes" id="UP000287605">
    <property type="component" value="Unassembled WGS sequence"/>
</dbReference>
<feature type="domain" description="Transposase IS204/IS1001/IS1096/IS1165 DDE" evidence="1">
    <location>
        <begin position="1"/>
        <end position="55"/>
    </location>
</feature>
<keyword evidence="3" id="KW-1185">Reference proteome</keyword>
<comment type="caution">
    <text evidence="2">The sequence shown here is derived from an EMBL/GenBank/DDBJ whole genome shotgun (WGS) entry which is preliminary data.</text>
</comment>
<dbReference type="EMBL" id="NGKA01000012">
    <property type="protein sequence ID" value="RSU10986.1"/>
    <property type="molecule type" value="Genomic_DNA"/>
</dbReference>
<evidence type="ECO:0000313" key="2">
    <source>
        <dbReference type="EMBL" id="RSU10986.1"/>
    </source>
</evidence>
<evidence type="ECO:0000313" key="3">
    <source>
        <dbReference type="Proteomes" id="UP000287605"/>
    </source>
</evidence>
<reference evidence="2 3" key="1">
    <citation type="submission" date="2017-05" db="EMBL/GenBank/DDBJ databases">
        <title>Vagococcus spp. assemblies.</title>
        <authorList>
            <person name="Gulvik C.A."/>
        </authorList>
    </citation>
    <scope>NUCLEOTIDE SEQUENCE [LARGE SCALE GENOMIC DNA]</scope>
    <source>
        <strain evidence="2 3">CCUG 51432</strain>
    </source>
</reference>
<dbReference type="Pfam" id="PF01610">
    <property type="entry name" value="DDE_Tnp_ISL3"/>
    <property type="match status" value="1"/>
</dbReference>
<dbReference type="OrthoDB" id="1653543at2"/>
<proteinExistence type="predicted"/>